<dbReference type="Proteomes" id="UP000736787">
    <property type="component" value="Unassembled WGS sequence"/>
</dbReference>
<evidence type="ECO:0000313" key="1">
    <source>
        <dbReference type="EMBL" id="KAG2925778.1"/>
    </source>
</evidence>
<dbReference type="AlphaFoldDB" id="A0A8T1FYB7"/>
<accession>A0A8T1FYB7</accession>
<gene>
    <name evidence="1" type="ORF">PC117_g15098</name>
    <name evidence="2" type="ORF">PC118_g11537</name>
</gene>
<sequence length="47" mass="5505">MPMAKLRRGEVFARQAKDPHVYTLNLKEFKVGQHKYNAMRGGTKSKW</sequence>
<reference evidence="2" key="1">
    <citation type="submission" date="2018-10" db="EMBL/GenBank/DDBJ databases">
        <title>Effector identification in a new, highly contiguous assembly of the strawberry crown rot pathogen Phytophthora cactorum.</title>
        <authorList>
            <person name="Armitage A.D."/>
            <person name="Nellist C.F."/>
            <person name="Bates H."/>
            <person name="Vickerstaff R.J."/>
            <person name="Harrison R.J."/>
        </authorList>
    </citation>
    <scope>NUCLEOTIDE SEQUENCE</scope>
    <source>
        <strain evidence="1">4040</strain>
        <strain evidence="2">P415</strain>
    </source>
</reference>
<evidence type="ECO:0000313" key="3">
    <source>
        <dbReference type="Proteomes" id="UP000697107"/>
    </source>
</evidence>
<name>A0A8T1FYB7_9STRA</name>
<protein>
    <submittedName>
        <fullName evidence="2">Uncharacterized protein</fullName>
    </submittedName>
</protein>
<evidence type="ECO:0000313" key="2">
    <source>
        <dbReference type="EMBL" id="KAG2979857.1"/>
    </source>
</evidence>
<dbReference type="EMBL" id="RCML01000351">
    <property type="protein sequence ID" value="KAG2979857.1"/>
    <property type="molecule type" value="Genomic_DNA"/>
</dbReference>
<organism evidence="2 3">
    <name type="scientific">Phytophthora cactorum</name>
    <dbReference type="NCBI Taxonomy" id="29920"/>
    <lineage>
        <taxon>Eukaryota</taxon>
        <taxon>Sar</taxon>
        <taxon>Stramenopiles</taxon>
        <taxon>Oomycota</taxon>
        <taxon>Peronosporomycetes</taxon>
        <taxon>Peronosporales</taxon>
        <taxon>Peronosporaceae</taxon>
        <taxon>Phytophthora</taxon>
    </lineage>
</organism>
<dbReference type="Proteomes" id="UP000697107">
    <property type="component" value="Unassembled WGS sequence"/>
</dbReference>
<dbReference type="EMBL" id="RCMK01000491">
    <property type="protein sequence ID" value="KAG2925778.1"/>
    <property type="molecule type" value="Genomic_DNA"/>
</dbReference>
<proteinExistence type="predicted"/>
<comment type="caution">
    <text evidence="2">The sequence shown here is derived from an EMBL/GenBank/DDBJ whole genome shotgun (WGS) entry which is preliminary data.</text>
</comment>